<organism evidence="2 4">
    <name type="scientific">Azotobacter beijerinckii</name>
    <dbReference type="NCBI Taxonomy" id="170623"/>
    <lineage>
        <taxon>Bacteria</taxon>
        <taxon>Pseudomonadati</taxon>
        <taxon>Pseudomonadota</taxon>
        <taxon>Gammaproteobacteria</taxon>
        <taxon>Pseudomonadales</taxon>
        <taxon>Pseudomonadaceae</taxon>
        <taxon>Azotobacter</taxon>
    </lineage>
</organism>
<proteinExistence type="predicted"/>
<evidence type="ECO:0000313" key="4">
    <source>
        <dbReference type="Proteomes" id="UP000199267"/>
    </source>
</evidence>
<evidence type="ECO:0000313" key="1">
    <source>
        <dbReference type="EMBL" id="SEJ58509.1"/>
    </source>
</evidence>
<reference evidence="3 4" key="1">
    <citation type="submission" date="2016-10" db="EMBL/GenBank/DDBJ databases">
        <authorList>
            <person name="de Groot N.N."/>
        </authorList>
    </citation>
    <scope>NUCLEOTIDE SEQUENCE [LARGE SCALE GENOMIC DNA]</scope>
    <source>
        <strain evidence="1 3">DSM 1041</strain>
        <strain evidence="2 4">DSM 378</strain>
    </source>
</reference>
<gene>
    <name evidence="2" type="ORF">SAMN04244573_04666</name>
    <name evidence="1" type="ORF">SAMN04244579_04859</name>
</gene>
<evidence type="ECO:0000313" key="3">
    <source>
        <dbReference type="Proteomes" id="UP000199005"/>
    </source>
</evidence>
<dbReference type="AlphaFoldDB" id="A0A1H9TIA5"/>
<accession>A0A1H9TIA5</accession>
<dbReference type="EMBL" id="FOFJ01000151">
    <property type="protein sequence ID" value="SER96599.1"/>
    <property type="molecule type" value="Genomic_DNA"/>
</dbReference>
<evidence type="ECO:0000313" key="2">
    <source>
        <dbReference type="EMBL" id="SER96599.1"/>
    </source>
</evidence>
<dbReference type="Proteomes" id="UP000199005">
    <property type="component" value="Unassembled WGS sequence"/>
</dbReference>
<name>A0A1H9TIA5_9GAMM</name>
<sequence length="73" mass="8054">MSRSMSFVRTPVASLDAKRAEQESDAAFLDLLHSDIADNPGRIEPIPASLFGRMERLRAKAEANRARAELLEG</sequence>
<protein>
    <submittedName>
        <fullName evidence="2">Uncharacterized protein</fullName>
    </submittedName>
</protein>
<dbReference type="EMBL" id="FNYO01000195">
    <property type="protein sequence ID" value="SEJ58509.1"/>
    <property type="molecule type" value="Genomic_DNA"/>
</dbReference>
<dbReference type="STRING" id="170623.SAMN04244579_04859"/>
<dbReference type="Proteomes" id="UP000199267">
    <property type="component" value="Unassembled WGS sequence"/>
</dbReference>